<protein>
    <submittedName>
        <fullName evidence="2">Uncharacterized protein</fullName>
    </submittedName>
</protein>
<feature type="transmembrane region" description="Helical" evidence="1">
    <location>
        <begin position="59"/>
        <end position="77"/>
    </location>
</feature>
<gene>
    <name evidence="2" type="ORF">ACFOU2_05305</name>
</gene>
<feature type="transmembrane region" description="Helical" evidence="1">
    <location>
        <begin position="138"/>
        <end position="157"/>
    </location>
</feature>
<feature type="transmembrane region" description="Helical" evidence="1">
    <location>
        <begin position="108"/>
        <end position="126"/>
    </location>
</feature>
<reference evidence="3" key="1">
    <citation type="journal article" date="2019" name="Int. J. Syst. Evol. Microbiol.">
        <title>The Global Catalogue of Microorganisms (GCM) 10K type strain sequencing project: providing services to taxonomists for standard genome sequencing and annotation.</title>
        <authorList>
            <consortium name="The Broad Institute Genomics Platform"/>
            <consortium name="The Broad Institute Genome Sequencing Center for Infectious Disease"/>
            <person name="Wu L."/>
            <person name="Ma J."/>
        </authorList>
    </citation>
    <scope>NUCLEOTIDE SEQUENCE [LARGE SCALE GENOMIC DNA]</scope>
    <source>
        <strain evidence="3">CCUG 61889</strain>
    </source>
</reference>
<feature type="transmembrane region" description="Helical" evidence="1">
    <location>
        <begin position="162"/>
        <end position="179"/>
    </location>
</feature>
<comment type="caution">
    <text evidence="2">The sequence shown here is derived from an EMBL/GenBank/DDBJ whole genome shotgun (WGS) entry which is preliminary data.</text>
</comment>
<evidence type="ECO:0000256" key="1">
    <source>
        <dbReference type="SAM" id="Phobius"/>
    </source>
</evidence>
<dbReference type="EMBL" id="JBHRZT010000020">
    <property type="protein sequence ID" value="MFC3882952.1"/>
    <property type="molecule type" value="Genomic_DNA"/>
</dbReference>
<keyword evidence="1" id="KW-0812">Transmembrane</keyword>
<sequence>MERKTKKQIIISEIEWWKESHLLPEQYCDYLLALYTEGNRNNQKNNVNQSNPTRKHKRWIAGIILLFLPVILLVIYFTELSFVLQMLLYSLFVLVCLGTLLFFIKKRFLLHGLLVISAFCVLFITYKTASYYFPNNMPVMSALLILQCLMWFITGVILRIPYFKIAGVLGVFVVLVFNLL</sequence>
<accession>A0ABV8AZQ9</accession>
<evidence type="ECO:0000313" key="3">
    <source>
        <dbReference type="Proteomes" id="UP001595752"/>
    </source>
</evidence>
<keyword evidence="1" id="KW-0472">Membrane</keyword>
<organism evidence="2 3">
    <name type="scientific">Bacillus songklensis</name>
    <dbReference type="NCBI Taxonomy" id="1069116"/>
    <lineage>
        <taxon>Bacteria</taxon>
        <taxon>Bacillati</taxon>
        <taxon>Bacillota</taxon>
        <taxon>Bacilli</taxon>
        <taxon>Bacillales</taxon>
        <taxon>Bacillaceae</taxon>
        <taxon>Bacillus</taxon>
    </lineage>
</organism>
<keyword evidence="1" id="KW-1133">Transmembrane helix</keyword>
<feature type="transmembrane region" description="Helical" evidence="1">
    <location>
        <begin position="83"/>
        <end position="103"/>
    </location>
</feature>
<dbReference type="Proteomes" id="UP001595752">
    <property type="component" value="Unassembled WGS sequence"/>
</dbReference>
<dbReference type="RefSeq" id="WP_377912880.1">
    <property type="nucleotide sequence ID" value="NZ_JBHRZT010000020.1"/>
</dbReference>
<proteinExistence type="predicted"/>
<evidence type="ECO:0000313" key="2">
    <source>
        <dbReference type="EMBL" id="MFC3882952.1"/>
    </source>
</evidence>
<keyword evidence="3" id="KW-1185">Reference proteome</keyword>
<name>A0ABV8AZQ9_9BACI</name>